<comment type="caution">
    <text evidence="26">The sequence shown here is derived from an EMBL/GenBank/DDBJ whole genome shotgun (WGS) entry which is preliminary data.</text>
</comment>
<evidence type="ECO:0000256" key="1">
    <source>
        <dbReference type="ARBA" id="ARBA00001917"/>
    </source>
</evidence>
<keyword evidence="7" id="KW-0285">Flavoprotein</keyword>
<evidence type="ECO:0000256" key="12">
    <source>
        <dbReference type="ARBA" id="ARBA00023004"/>
    </source>
</evidence>
<evidence type="ECO:0000256" key="4">
    <source>
        <dbReference type="ARBA" id="ARBA00011881"/>
    </source>
</evidence>
<feature type="region of interest" description="Disordered" evidence="23">
    <location>
        <begin position="56"/>
        <end position="98"/>
    </location>
</feature>
<evidence type="ECO:0000256" key="13">
    <source>
        <dbReference type="ARBA" id="ARBA00023128"/>
    </source>
</evidence>
<dbReference type="GO" id="GO:0006089">
    <property type="term" value="P:lactate metabolic process"/>
    <property type="evidence" value="ECO:0007669"/>
    <property type="project" value="TreeGrafter"/>
</dbReference>
<keyword evidence="10" id="KW-0809">Transit peptide</keyword>
<dbReference type="PROSITE" id="PS00191">
    <property type="entry name" value="CYTOCHROME_B5_1"/>
    <property type="match status" value="1"/>
</dbReference>
<protein>
    <recommendedName>
        <fullName evidence="18">L-lactate dehydrogenase (cytochrome)</fullName>
        <ecNumber evidence="17">1.1.2.3</ecNumber>
    </recommendedName>
    <alternativeName>
        <fullName evidence="20">Cytochrome b2</fullName>
    </alternativeName>
    <alternativeName>
        <fullName evidence="19">Flavocytochrome b2</fullName>
    </alternativeName>
    <alternativeName>
        <fullName evidence="21">L-lactate ferricytochrome c oxidoreductase</fullName>
    </alternativeName>
</protein>
<evidence type="ECO:0000256" key="5">
    <source>
        <dbReference type="ARBA" id="ARBA00022448"/>
    </source>
</evidence>
<dbReference type="CDD" id="cd02922">
    <property type="entry name" value="FCB2_FMN"/>
    <property type="match status" value="1"/>
</dbReference>
<evidence type="ECO:0000256" key="6">
    <source>
        <dbReference type="ARBA" id="ARBA00022617"/>
    </source>
</evidence>
<feature type="region of interest" description="Disordered" evidence="23">
    <location>
        <begin position="295"/>
        <end position="316"/>
    </location>
</feature>
<evidence type="ECO:0000256" key="2">
    <source>
        <dbReference type="ARBA" id="ARBA00001970"/>
    </source>
</evidence>
<keyword evidence="13" id="KW-0496">Mitochondrion</keyword>
<evidence type="ECO:0000313" key="26">
    <source>
        <dbReference type="EMBL" id="GJE85999.1"/>
    </source>
</evidence>
<dbReference type="FunFam" id="3.20.20.70:FF:000062">
    <property type="entry name" value="Cytochrome b2, mitochondrial, putative"/>
    <property type="match status" value="1"/>
</dbReference>
<evidence type="ECO:0000256" key="11">
    <source>
        <dbReference type="ARBA" id="ARBA00023002"/>
    </source>
</evidence>
<dbReference type="GO" id="GO:0004460">
    <property type="term" value="F:L-lactate dehydrogenase (cytochrome) activity"/>
    <property type="evidence" value="ECO:0007669"/>
    <property type="project" value="UniProtKB-EC"/>
</dbReference>
<dbReference type="GO" id="GO:0020037">
    <property type="term" value="F:heme binding"/>
    <property type="evidence" value="ECO:0007669"/>
    <property type="project" value="UniProtKB-UniRule"/>
</dbReference>
<evidence type="ECO:0000256" key="16">
    <source>
        <dbReference type="ARBA" id="ARBA00061589"/>
    </source>
</evidence>
<dbReference type="InterPro" id="IPR018506">
    <property type="entry name" value="Cyt_B5_heme-BS"/>
</dbReference>
<dbReference type="PROSITE" id="PS50255">
    <property type="entry name" value="CYTOCHROME_B5_2"/>
    <property type="match status" value="1"/>
</dbReference>
<evidence type="ECO:0000256" key="22">
    <source>
        <dbReference type="RuleBase" id="RU362121"/>
    </source>
</evidence>
<dbReference type="OrthoDB" id="1925334at2759"/>
<dbReference type="AlphaFoldDB" id="A0A9P3G1J9"/>
<dbReference type="PRINTS" id="PR00363">
    <property type="entry name" value="CYTOCHROMEB5"/>
</dbReference>
<dbReference type="InterPro" id="IPR037458">
    <property type="entry name" value="L-MDH/L-LDH_FMN-bd"/>
</dbReference>
<evidence type="ECO:0000256" key="17">
    <source>
        <dbReference type="ARBA" id="ARBA00066458"/>
    </source>
</evidence>
<dbReference type="EMBL" id="BPQB01000003">
    <property type="protein sequence ID" value="GJE85999.1"/>
    <property type="molecule type" value="Genomic_DNA"/>
</dbReference>
<dbReference type="InterPro" id="IPR001199">
    <property type="entry name" value="Cyt_B5-like_heme/steroid-bd"/>
</dbReference>
<feature type="domain" description="FMN hydroxy acid dehydrogenase" evidence="25">
    <location>
        <begin position="108"/>
        <end position="488"/>
    </location>
</feature>
<evidence type="ECO:0000256" key="3">
    <source>
        <dbReference type="ARBA" id="ARBA00004569"/>
    </source>
</evidence>
<dbReference type="FunFam" id="3.10.120.10:FF:000009">
    <property type="entry name" value="Cytochrome b2, mitochondrial, putative"/>
    <property type="match status" value="1"/>
</dbReference>
<comment type="subcellular location">
    <subcellularLocation>
        <location evidence="3">Mitochondrion intermembrane space</location>
    </subcellularLocation>
</comment>
<accession>A0A9P3G1J9</accession>
<dbReference type="SUPFAM" id="SSF51395">
    <property type="entry name" value="FMN-linked oxidoreductases"/>
    <property type="match status" value="1"/>
</dbReference>
<evidence type="ECO:0000256" key="23">
    <source>
        <dbReference type="SAM" id="MobiDB-lite"/>
    </source>
</evidence>
<dbReference type="Pfam" id="PF01070">
    <property type="entry name" value="FMN_dh"/>
    <property type="match status" value="1"/>
</dbReference>
<dbReference type="InterPro" id="IPR008259">
    <property type="entry name" value="FMN_hydac_DH_AS"/>
</dbReference>
<dbReference type="InterPro" id="IPR037396">
    <property type="entry name" value="FMN_HAD"/>
</dbReference>
<comment type="similarity">
    <text evidence="22">Belongs to the cytochrome b5 family.</text>
</comment>
<evidence type="ECO:0000256" key="8">
    <source>
        <dbReference type="ARBA" id="ARBA00022643"/>
    </source>
</evidence>
<comment type="catalytic activity">
    <reaction evidence="14">
        <text>(S)-lactate + 2 Fe(III)-[cytochrome c] = 2 Fe(II)-[cytochrome c] + pyruvate + 2 H(+)</text>
        <dbReference type="Rhea" id="RHEA:19909"/>
        <dbReference type="Rhea" id="RHEA-COMP:10350"/>
        <dbReference type="Rhea" id="RHEA-COMP:14399"/>
        <dbReference type="ChEBI" id="CHEBI:15361"/>
        <dbReference type="ChEBI" id="CHEBI:15378"/>
        <dbReference type="ChEBI" id="CHEBI:16651"/>
        <dbReference type="ChEBI" id="CHEBI:29033"/>
        <dbReference type="ChEBI" id="CHEBI:29034"/>
        <dbReference type="EC" id="1.1.2.3"/>
    </reaction>
    <physiologicalReaction direction="left-to-right" evidence="14">
        <dbReference type="Rhea" id="RHEA:19910"/>
    </physiologicalReaction>
</comment>
<evidence type="ECO:0000256" key="9">
    <source>
        <dbReference type="ARBA" id="ARBA00022723"/>
    </source>
</evidence>
<dbReference type="SUPFAM" id="SSF55856">
    <property type="entry name" value="Cytochrome b5-like heme/steroid binding domain"/>
    <property type="match status" value="1"/>
</dbReference>
<dbReference type="PANTHER" id="PTHR10578:SF101">
    <property type="entry name" value="L-LACTATE DEHYDROGENASE (CYTOCHROME B2)"/>
    <property type="match status" value="1"/>
</dbReference>
<keyword evidence="8" id="KW-0288">FMN</keyword>
<evidence type="ECO:0000256" key="14">
    <source>
        <dbReference type="ARBA" id="ARBA00052399"/>
    </source>
</evidence>
<proteinExistence type="inferred from homology"/>
<organism evidence="26 27">
    <name type="scientific">Phanerochaete sordida</name>
    <dbReference type="NCBI Taxonomy" id="48140"/>
    <lineage>
        <taxon>Eukaryota</taxon>
        <taxon>Fungi</taxon>
        <taxon>Dikarya</taxon>
        <taxon>Basidiomycota</taxon>
        <taxon>Agaricomycotina</taxon>
        <taxon>Agaricomycetes</taxon>
        <taxon>Polyporales</taxon>
        <taxon>Phanerochaetaceae</taxon>
        <taxon>Phanerochaete</taxon>
    </lineage>
</organism>
<keyword evidence="9 22" id="KW-0479">Metal-binding</keyword>
<sequence length="495" mass="54942">MSISLKQVEEHNSRQSCWVIIRNKVYDVTEFLPEHPGGAKIILKYAGKDATDAFEPIHPPDALDKNLPPEKHLGDLESSAAQDLDNARLNRKKTADEVRIEREQAKKPPLSHILNLKDMEQVARKILPYKSLAYFASATDDEITTHENARAYSRFFFHPRILRRLSNCDASTTILGYKSPIPVFVSGAALAKLGHPDGEANITRGAGQTGLIQMVSSNASLSFAEIAAARVTPDQVLVFQLYKHKDNDVALKRIREVEQLGYKAIFLTVDAPFPGNRERDARSAWELEEIELAAEQGEEKSTAELPLTKKKLEDVEEDVDTGGTASSYLANDDVDMTWDTTIPWLRSVTRLPILLKGVQSVEDAVLAAEAGVDGILLSNHGGRQMPYALPPLEVLYRIRQQRPDLFDKMEIYVDGGVTRGSDVLKAVCLGARAVGLGRPFLYAQSAYGAEGVVKVIRILEREIYMCMRLLGARTVDDLVPQMVERVDWSAVGPKL</sequence>
<dbReference type="EC" id="1.1.2.3" evidence="17"/>
<keyword evidence="12 22" id="KW-0408">Iron</keyword>
<dbReference type="InterPro" id="IPR013785">
    <property type="entry name" value="Aldolase_TIM"/>
</dbReference>
<evidence type="ECO:0000256" key="20">
    <source>
        <dbReference type="ARBA" id="ARBA00078774"/>
    </source>
</evidence>
<dbReference type="Gene3D" id="3.10.120.10">
    <property type="entry name" value="Cytochrome b5-like heme/steroid binding domain"/>
    <property type="match status" value="1"/>
</dbReference>
<evidence type="ECO:0000256" key="10">
    <source>
        <dbReference type="ARBA" id="ARBA00022946"/>
    </source>
</evidence>
<comment type="similarity">
    <text evidence="15">In the C-terminal section; belongs to the FMN-dependent alpha-hydroxy acid dehydrogenase family.</text>
</comment>
<dbReference type="Pfam" id="PF00173">
    <property type="entry name" value="Cyt-b5"/>
    <property type="match status" value="1"/>
</dbReference>
<comment type="subunit">
    <text evidence="4">Homotetramer.</text>
</comment>
<feature type="domain" description="Cytochrome b5 heme-binding" evidence="24">
    <location>
        <begin position="1"/>
        <end position="77"/>
    </location>
</feature>
<evidence type="ECO:0000259" key="24">
    <source>
        <dbReference type="PROSITE" id="PS50255"/>
    </source>
</evidence>
<dbReference type="GO" id="GO:0046872">
    <property type="term" value="F:metal ion binding"/>
    <property type="evidence" value="ECO:0007669"/>
    <property type="project" value="UniProtKB-UniRule"/>
</dbReference>
<keyword evidence="11" id="KW-0560">Oxidoreductase</keyword>
<evidence type="ECO:0000256" key="21">
    <source>
        <dbReference type="ARBA" id="ARBA00078938"/>
    </source>
</evidence>
<feature type="compositionally biased region" description="Basic and acidic residues" evidence="23">
    <location>
        <begin position="85"/>
        <end position="98"/>
    </location>
</feature>
<dbReference type="Gene3D" id="3.20.20.70">
    <property type="entry name" value="Aldolase class I"/>
    <property type="match status" value="1"/>
</dbReference>
<evidence type="ECO:0000259" key="25">
    <source>
        <dbReference type="PROSITE" id="PS51349"/>
    </source>
</evidence>
<gene>
    <name evidence="26" type="ORF">PsYK624_020790</name>
</gene>
<evidence type="ECO:0000256" key="7">
    <source>
        <dbReference type="ARBA" id="ARBA00022630"/>
    </source>
</evidence>
<dbReference type="PROSITE" id="PS51349">
    <property type="entry name" value="FMN_HYDROXY_ACID_DH_2"/>
    <property type="match status" value="1"/>
</dbReference>
<comment type="cofactor">
    <cofactor evidence="1">
        <name>FMN</name>
        <dbReference type="ChEBI" id="CHEBI:58210"/>
    </cofactor>
</comment>
<keyword evidence="27" id="KW-1185">Reference proteome</keyword>
<evidence type="ECO:0000256" key="15">
    <source>
        <dbReference type="ARBA" id="ARBA00061137"/>
    </source>
</evidence>
<comment type="similarity">
    <text evidence="16">In the N-terminal section; belongs to the cytochrome b5 family.</text>
</comment>
<feature type="compositionally biased region" description="Basic and acidic residues" evidence="23">
    <location>
        <begin position="61"/>
        <end position="75"/>
    </location>
</feature>
<dbReference type="InterPro" id="IPR000262">
    <property type="entry name" value="FMN-dep_DH"/>
</dbReference>
<dbReference type="InterPro" id="IPR036400">
    <property type="entry name" value="Cyt_B5-like_heme/steroid_sf"/>
</dbReference>
<reference evidence="26 27" key="1">
    <citation type="submission" date="2021-08" db="EMBL/GenBank/DDBJ databases">
        <title>Draft Genome Sequence of Phanerochaete sordida strain YK-624.</title>
        <authorList>
            <person name="Mori T."/>
            <person name="Dohra H."/>
            <person name="Suzuki T."/>
            <person name="Kawagishi H."/>
            <person name="Hirai H."/>
        </authorList>
    </citation>
    <scope>NUCLEOTIDE SEQUENCE [LARGE SCALE GENOMIC DNA]</scope>
    <source>
        <strain evidence="26 27">YK-624</strain>
    </source>
</reference>
<keyword evidence="5" id="KW-0813">Transport</keyword>
<dbReference type="PANTHER" id="PTHR10578">
    <property type="entry name" value="S -2-HYDROXY-ACID OXIDASE-RELATED"/>
    <property type="match status" value="1"/>
</dbReference>
<name>A0A9P3G1J9_9APHY</name>
<dbReference type="PROSITE" id="PS00557">
    <property type="entry name" value="FMN_HYDROXY_ACID_DH_1"/>
    <property type="match status" value="1"/>
</dbReference>
<comment type="cofactor">
    <cofactor evidence="2">
        <name>heme b</name>
        <dbReference type="ChEBI" id="CHEBI:60344"/>
    </cofactor>
</comment>
<dbReference type="SMART" id="SM01117">
    <property type="entry name" value="Cyt-b5"/>
    <property type="match status" value="1"/>
</dbReference>
<evidence type="ECO:0000256" key="19">
    <source>
        <dbReference type="ARBA" id="ARBA00075949"/>
    </source>
</evidence>
<keyword evidence="6 22" id="KW-0349">Heme</keyword>
<dbReference type="Proteomes" id="UP000703269">
    <property type="component" value="Unassembled WGS sequence"/>
</dbReference>
<evidence type="ECO:0000256" key="18">
    <source>
        <dbReference type="ARBA" id="ARBA00068515"/>
    </source>
</evidence>
<evidence type="ECO:0000313" key="27">
    <source>
        <dbReference type="Proteomes" id="UP000703269"/>
    </source>
</evidence>
<dbReference type="GO" id="GO:0005758">
    <property type="term" value="C:mitochondrial intermembrane space"/>
    <property type="evidence" value="ECO:0007669"/>
    <property type="project" value="UniProtKB-SubCell"/>
</dbReference>